<evidence type="ECO:0000256" key="1">
    <source>
        <dbReference type="ARBA" id="ARBA00004429"/>
    </source>
</evidence>
<proteinExistence type="inferred from homology"/>
<feature type="transmembrane region" description="Helical" evidence="9">
    <location>
        <begin position="387"/>
        <end position="409"/>
    </location>
</feature>
<feature type="domain" description="Major facilitator superfamily (MFS) profile" evidence="10">
    <location>
        <begin position="16"/>
        <end position="410"/>
    </location>
</feature>
<dbReference type="SUPFAM" id="SSF103473">
    <property type="entry name" value="MFS general substrate transporter"/>
    <property type="match status" value="1"/>
</dbReference>
<feature type="transmembrane region" description="Helical" evidence="9">
    <location>
        <begin position="296"/>
        <end position="314"/>
    </location>
</feature>
<evidence type="ECO:0000256" key="9">
    <source>
        <dbReference type="SAM" id="Phobius"/>
    </source>
</evidence>
<evidence type="ECO:0000256" key="8">
    <source>
        <dbReference type="ARBA" id="ARBA00040914"/>
    </source>
</evidence>
<evidence type="ECO:0000256" key="5">
    <source>
        <dbReference type="ARBA" id="ARBA00022989"/>
    </source>
</evidence>
<evidence type="ECO:0000313" key="11">
    <source>
        <dbReference type="EMBL" id="MFC4626605.1"/>
    </source>
</evidence>
<comment type="similarity">
    <text evidence="7">Belongs to the major facilitator superfamily. Drug:H(+) antiporter-3 (DHA3) (TC 2.A.1.21) family.</text>
</comment>
<keyword evidence="3" id="KW-1003">Cell membrane</keyword>
<dbReference type="Pfam" id="PF07690">
    <property type="entry name" value="MFS_1"/>
    <property type="match status" value="1"/>
</dbReference>
<keyword evidence="5 9" id="KW-1133">Transmembrane helix</keyword>
<dbReference type="InterPro" id="IPR036259">
    <property type="entry name" value="MFS_trans_sf"/>
</dbReference>
<evidence type="ECO:0000256" key="6">
    <source>
        <dbReference type="ARBA" id="ARBA00023136"/>
    </source>
</evidence>
<name>A0ABV9HBS3_9MICO</name>
<evidence type="ECO:0000259" key="10">
    <source>
        <dbReference type="PROSITE" id="PS50850"/>
    </source>
</evidence>
<evidence type="ECO:0000313" key="12">
    <source>
        <dbReference type="Proteomes" id="UP001596011"/>
    </source>
</evidence>
<evidence type="ECO:0000256" key="4">
    <source>
        <dbReference type="ARBA" id="ARBA00022692"/>
    </source>
</evidence>
<dbReference type="PANTHER" id="PTHR23513:SF9">
    <property type="entry name" value="ENTEROBACTIN EXPORTER ENTS"/>
    <property type="match status" value="1"/>
</dbReference>
<comment type="caution">
    <text evidence="11">The sequence shown here is derived from an EMBL/GenBank/DDBJ whole genome shotgun (WGS) entry which is preliminary data.</text>
</comment>
<comment type="subcellular location">
    <subcellularLocation>
        <location evidence="1">Cell inner membrane</location>
        <topology evidence="1">Multi-pass membrane protein</topology>
    </subcellularLocation>
</comment>
<feature type="transmembrane region" description="Helical" evidence="9">
    <location>
        <begin position="353"/>
        <end position="375"/>
    </location>
</feature>
<evidence type="ECO:0000256" key="3">
    <source>
        <dbReference type="ARBA" id="ARBA00022475"/>
    </source>
</evidence>
<feature type="transmembrane region" description="Helical" evidence="9">
    <location>
        <begin position="320"/>
        <end position="341"/>
    </location>
</feature>
<sequence length="415" mass="42067">MTAVDQRTETAVRRRAPLAAVLVAYLASVACTAVSAVAIPWLVLSTTGSAAMTGIVVFAELAPYVAMQATAGPWVERFGPRRASWAANLLAGVALLAVPGLHLAGYLAHGPLIAVVAVVGLLRGVADCGSAPLVPGAAELAGTPLERAAGLHASATQAGHLLGAPVAAVLLTFSPAPLVVAVGSGGFLLAAALVGLLVPDDVGTPQRDQKRPEPYLRRLAAGLVFLARNPVLRALVVMIALTNLVGSSLVSVLLPSWALAERLPVAAVGTVAAGFGVGALAGSLAGAWFAPRANRWLLYSVAFLVGGAPLYLGLAMLDTVVPATVLAAGCGLAMGCVNPVVGAVQYEQIPRPMLPRVLGAVKASAWVGLPLGPVLTGLVTDQAGVRPALVCVGATMLLLTLAPFVVPAFRQMNRR</sequence>
<feature type="transmembrane region" description="Helical" evidence="9">
    <location>
        <begin position="87"/>
        <end position="108"/>
    </location>
</feature>
<evidence type="ECO:0000256" key="2">
    <source>
        <dbReference type="ARBA" id="ARBA00022448"/>
    </source>
</evidence>
<evidence type="ECO:0000256" key="7">
    <source>
        <dbReference type="ARBA" id="ARBA00038075"/>
    </source>
</evidence>
<gene>
    <name evidence="11" type="ORF">ACFO6V_00070</name>
</gene>
<keyword evidence="6 9" id="KW-0472">Membrane</keyword>
<dbReference type="PROSITE" id="PS51257">
    <property type="entry name" value="PROKAR_LIPOPROTEIN"/>
    <property type="match status" value="1"/>
</dbReference>
<feature type="transmembrane region" description="Helical" evidence="9">
    <location>
        <begin position="178"/>
        <end position="198"/>
    </location>
</feature>
<protein>
    <recommendedName>
        <fullName evidence="8">Multidrug efflux pump Tap</fullName>
    </recommendedName>
</protein>
<keyword evidence="12" id="KW-1185">Reference proteome</keyword>
<dbReference type="Proteomes" id="UP001596011">
    <property type="component" value="Unassembled WGS sequence"/>
</dbReference>
<dbReference type="CDD" id="cd06173">
    <property type="entry name" value="MFS_MefA_like"/>
    <property type="match status" value="1"/>
</dbReference>
<feature type="transmembrane region" description="Helical" evidence="9">
    <location>
        <begin position="265"/>
        <end position="289"/>
    </location>
</feature>
<dbReference type="RefSeq" id="WP_377130873.1">
    <property type="nucleotide sequence ID" value="NZ_JBHSFI010000001.1"/>
</dbReference>
<keyword evidence="4 9" id="KW-0812">Transmembrane</keyword>
<dbReference type="EMBL" id="JBHSFI010000001">
    <property type="protein sequence ID" value="MFC4626605.1"/>
    <property type="molecule type" value="Genomic_DNA"/>
</dbReference>
<feature type="transmembrane region" description="Helical" evidence="9">
    <location>
        <begin position="21"/>
        <end position="43"/>
    </location>
</feature>
<keyword evidence="2" id="KW-0813">Transport</keyword>
<organism evidence="11 12">
    <name type="scientific">Promicromonospora alba</name>
    <dbReference type="NCBI Taxonomy" id="1616110"/>
    <lineage>
        <taxon>Bacteria</taxon>
        <taxon>Bacillati</taxon>
        <taxon>Actinomycetota</taxon>
        <taxon>Actinomycetes</taxon>
        <taxon>Micrococcales</taxon>
        <taxon>Promicromonosporaceae</taxon>
        <taxon>Promicromonospora</taxon>
    </lineage>
</organism>
<feature type="transmembrane region" description="Helical" evidence="9">
    <location>
        <begin position="49"/>
        <end position="66"/>
    </location>
</feature>
<dbReference type="InterPro" id="IPR020846">
    <property type="entry name" value="MFS_dom"/>
</dbReference>
<reference evidence="12" key="1">
    <citation type="journal article" date="2019" name="Int. J. Syst. Evol. Microbiol.">
        <title>The Global Catalogue of Microorganisms (GCM) 10K type strain sequencing project: providing services to taxonomists for standard genome sequencing and annotation.</title>
        <authorList>
            <consortium name="The Broad Institute Genomics Platform"/>
            <consortium name="The Broad Institute Genome Sequencing Center for Infectious Disease"/>
            <person name="Wu L."/>
            <person name="Ma J."/>
        </authorList>
    </citation>
    <scope>NUCLEOTIDE SEQUENCE [LARGE SCALE GENOMIC DNA]</scope>
    <source>
        <strain evidence="12">CCUG 42722</strain>
    </source>
</reference>
<accession>A0ABV9HBS3</accession>
<dbReference type="InterPro" id="IPR011701">
    <property type="entry name" value="MFS"/>
</dbReference>
<dbReference type="PANTHER" id="PTHR23513">
    <property type="entry name" value="INTEGRAL MEMBRANE EFFLUX PROTEIN-RELATED"/>
    <property type="match status" value="1"/>
</dbReference>
<dbReference type="PROSITE" id="PS50850">
    <property type="entry name" value="MFS"/>
    <property type="match status" value="1"/>
</dbReference>
<dbReference type="Gene3D" id="1.20.1250.20">
    <property type="entry name" value="MFS general substrate transporter like domains"/>
    <property type="match status" value="1"/>
</dbReference>